<protein>
    <recommendedName>
        <fullName evidence="3">DUF1983 domain-containing protein</fullName>
    </recommendedName>
</protein>
<name>A0ABV6ZQT0_9HYPH</name>
<sequence>MTIPSYDNRRSYAGDGSTTTFAFPPPFTANTDLVVQIRAADGTTATKALGVDYVVAGAGSPAGGSVTMAATPATGTTLIIYRDVPLTQSVDLQDGGPLPANTINRALDRITMWGQRLKEQVVTLSALASQTMAGLMSAADKTKLDGIQPGAQANTVSSVNGYTGTVVLVKGDIGLGNADNTSDVNKPISTAQQAAFDARLTRAGNLSDLTNAAVARSNLGGGATGISVFQAANTSTALAAIGASVTGTSLVTAANAAAARSTLGLVIGTDVQAYDADLAAISAITPSQGDILYYNGTAWARLAAGTSGWFLRTNGTGTNPSWVSIPGGGDLLASNNLSELTAAASTARANIGAAGLSGANFTGPVIVPNQSIGTADGNAANTKYVFDFFNSVYNVTVAPLASPTFTGNPVAPTPSAGDSDTSIATTAFVKGALGNCAGFVFANANITLTAADHGKAIQASAASPFNITLPAGGAWGVGVAGAAIRVFNHGTADVTIVRQGSDFIYCPPAGLGGANTSLTLHPGEDVELINRGGTEWDVCSGSWLASNAIAIPPKALAGLNAGFAVGDILYADTTTTLAKLAGVAGGNVLRSGGVGVAPSWGKVGLSTHVSGTLPIANGGTNITTFATGDMLYASAANTLSKLAIGSTGQVLAISGGVPAWTSSSSTWPSGTIYGLTLSQASTTTVGIAAGGCANEDGGAYNMALGSAIIKGLGAWAAGTGNGGLDTGSIAASTWYHVHLIRKDNDGTIDALLSLSATAPTMPAGYIARRRIGSIRTNGSSQITAFIQVGDDFIWTAPVMDRNGNSASGITTVTLSVPSGIRVKARLRGAVQTTTSNYVTMSVYSPEIADQTPMSGGAGSASLVLPVTSMPGTNGTWGSATFDVMTNTSAQVRISVTSSSTTGVVALQTDGWIDTRGRQ</sequence>
<dbReference type="Proteomes" id="UP001595190">
    <property type="component" value="Unassembled WGS sequence"/>
</dbReference>
<organism evidence="1 2">
    <name type="scientific">Labrys neptuniae</name>
    <dbReference type="NCBI Taxonomy" id="376174"/>
    <lineage>
        <taxon>Bacteria</taxon>
        <taxon>Pseudomonadati</taxon>
        <taxon>Pseudomonadota</taxon>
        <taxon>Alphaproteobacteria</taxon>
        <taxon>Hyphomicrobiales</taxon>
        <taxon>Xanthobacteraceae</taxon>
        <taxon>Labrys</taxon>
    </lineage>
</organism>
<proteinExistence type="predicted"/>
<accession>A0ABV6ZQT0</accession>
<evidence type="ECO:0000313" key="1">
    <source>
        <dbReference type="EMBL" id="MFC2254538.1"/>
    </source>
</evidence>
<dbReference type="EMBL" id="JBHGPK010000036">
    <property type="protein sequence ID" value="MFC2254538.1"/>
    <property type="molecule type" value="Genomic_DNA"/>
</dbReference>
<comment type="caution">
    <text evidence="1">The sequence shown here is derived from an EMBL/GenBank/DDBJ whole genome shotgun (WGS) entry which is preliminary data.</text>
</comment>
<dbReference type="RefSeq" id="WP_394315214.1">
    <property type="nucleotide sequence ID" value="NZ_JBHGPK010000036.1"/>
</dbReference>
<evidence type="ECO:0000313" key="2">
    <source>
        <dbReference type="Proteomes" id="UP001595190"/>
    </source>
</evidence>
<reference evidence="1 2" key="1">
    <citation type="submission" date="2024-09" db="EMBL/GenBank/DDBJ databases">
        <title>Description of Labrys sedimenti sp. nov., isolated from a diclofenac-degrading enrichment culture, and genome-based reclassification of Labrys portucalensis as a later heterotypic synonym of Labrys neptuniae.</title>
        <authorList>
            <person name="Tancsics A."/>
            <person name="Csepanyi A."/>
        </authorList>
    </citation>
    <scope>NUCLEOTIDE SEQUENCE [LARGE SCALE GENOMIC DNA]</scope>
    <source>
        <strain evidence="1 2">LMG 23412</strain>
    </source>
</reference>
<evidence type="ECO:0008006" key="3">
    <source>
        <dbReference type="Google" id="ProtNLM"/>
    </source>
</evidence>
<gene>
    <name evidence="1" type="ORF">ACETRX_33345</name>
</gene>